<dbReference type="Pfam" id="PF07635">
    <property type="entry name" value="PSCyt1"/>
    <property type="match status" value="2"/>
</dbReference>
<dbReference type="InterPro" id="IPR022655">
    <property type="entry name" value="DUF1553"/>
</dbReference>
<feature type="domain" description="Cytochrome C Planctomycete-type" evidence="3">
    <location>
        <begin position="33"/>
        <end position="87"/>
    </location>
</feature>
<evidence type="ECO:0000259" key="1">
    <source>
        <dbReference type="Pfam" id="PF07583"/>
    </source>
</evidence>
<dbReference type="EMBL" id="SJPG01000001">
    <property type="protein sequence ID" value="TWT61518.1"/>
    <property type="molecule type" value="Genomic_DNA"/>
</dbReference>
<proteinExistence type="predicted"/>
<evidence type="ECO:0000313" key="5">
    <source>
        <dbReference type="Proteomes" id="UP000316095"/>
    </source>
</evidence>
<evidence type="ECO:0000313" key="4">
    <source>
        <dbReference type="EMBL" id="TWT61518.1"/>
    </source>
</evidence>
<feature type="domain" description="DUF1549" evidence="1">
    <location>
        <begin position="252"/>
        <end position="467"/>
    </location>
</feature>
<evidence type="ECO:0000259" key="3">
    <source>
        <dbReference type="Pfam" id="PF07635"/>
    </source>
</evidence>
<feature type="domain" description="DUF1553" evidence="2">
    <location>
        <begin position="659"/>
        <end position="903"/>
    </location>
</feature>
<reference evidence="4 5" key="1">
    <citation type="submission" date="2019-02" db="EMBL/GenBank/DDBJ databases">
        <title>Deep-cultivation of Planctomycetes and their phenomic and genomic characterization uncovers novel biology.</title>
        <authorList>
            <person name="Wiegand S."/>
            <person name="Jogler M."/>
            <person name="Boedeker C."/>
            <person name="Pinto D."/>
            <person name="Vollmers J."/>
            <person name="Rivas-Marin E."/>
            <person name="Kohn T."/>
            <person name="Peeters S.H."/>
            <person name="Heuer A."/>
            <person name="Rast P."/>
            <person name="Oberbeckmann S."/>
            <person name="Bunk B."/>
            <person name="Jeske O."/>
            <person name="Meyerdierks A."/>
            <person name="Storesund J.E."/>
            <person name="Kallscheuer N."/>
            <person name="Luecker S."/>
            <person name="Lage O.M."/>
            <person name="Pohl T."/>
            <person name="Merkel B.J."/>
            <person name="Hornburger P."/>
            <person name="Mueller R.-W."/>
            <person name="Bruemmer F."/>
            <person name="Labrenz M."/>
            <person name="Spormann A.M."/>
            <person name="Op Den Camp H."/>
            <person name="Overmann J."/>
            <person name="Amann R."/>
            <person name="Jetten M.S.M."/>
            <person name="Mascher T."/>
            <person name="Medema M.H."/>
            <person name="Devos D.P."/>
            <person name="Kaster A.-K."/>
            <person name="Ovreas L."/>
            <person name="Rohde M."/>
            <person name="Galperin M.Y."/>
            <person name="Jogler C."/>
        </authorList>
    </citation>
    <scope>NUCLEOTIDE SEQUENCE [LARGE SCALE GENOMIC DNA]</scope>
    <source>
        <strain evidence="4 5">Pan54</strain>
    </source>
</reference>
<name>A0A5C5XFH8_9PLAN</name>
<feature type="domain" description="Cytochrome C Planctomycete-type" evidence="3">
    <location>
        <begin position="132"/>
        <end position="180"/>
    </location>
</feature>
<dbReference type="Proteomes" id="UP000316095">
    <property type="component" value="Unassembled WGS sequence"/>
</dbReference>
<dbReference type="AlphaFoldDB" id="A0A5C5XFH8"/>
<keyword evidence="5" id="KW-1185">Reference proteome</keyword>
<dbReference type="PANTHER" id="PTHR35889">
    <property type="entry name" value="CYCLOINULO-OLIGOSACCHARIDE FRUCTANOTRANSFERASE-RELATED"/>
    <property type="match status" value="1"/>
</dbReference>
<dbReference type="InterPro" id="IPR011429">
    <property type="entry name" value="Cyt_c_Planctomycete-type"/>
</dbReference>
<sequence length="940" mass="106936">MSSLHTLSAEESPVQSASLLFETDIRPLFERKCANCHSETVRKGDLDVSSMTGLHKGGESGESALAESWDEGMLWMMLDSESMPPEGEEALTAEELTKIQNWLKAGAPAKEQVQLTEAITQHDVLPILLLRCTACHGAQLQEAKLDLRSIDRLKAGSKNGPVIVRGDPEASLMIQRIESEACPPQEKLLKFFVRRMPESELDILKTWLAEGAQEYPIEPDIATKQPDPLVTEDDRKHWAYQSPQRPTVGNSVDDFILAKLQERGLNFSPEAERDTLVRRAYLDLIGMPPQYKDWQHWRMTTNPNWYAEMIDELLASPHYGERWGRYWLDLSGYADSEGGVSSDPLREVAWKYRDYVIESFNEDKPYDQFLTEQLAGDELVDYKHAETITQEMVDNLVATGFLRMGIDQTGSRTMNFVPERLGVINDAITIVGSGLMGMTVECARCHSHKYDPIPQRDYYRLKAVFQGALDEYDWLSFKTRKVNLGTPEQRELVNEVNPPILKEVRSLEQQLRTAQRDVILTTLREYYPEQSEDDRQATLSALKVADNNRTLKQRQLVELFLIAEIKPYDLQPQSVISAREHVESLELQILGVKEKLAAPLTVRALWDRGEPSPTYLLRRGEYNKPGPLVGPGVPAVLTDGRTPFAYDSPFDDTTKQTGRRLAFARWLTSPEHPLTGRVMVNRIWYHHFGTGLVNTLENFGLQGERPSHPELLDWLAVEFIDRDWSIKELHRLIMNSQTYRQSSLVSQERYEADPTNRLLSRMPLRRMNAEALRDSLLQVSEKLDTTSGGPPDPISVDRDGLVSIIPEENGKYRRSVYLQYRRTQIPSLMETFDYPIMGPNCTTRTVSTVAPQSLMLMNNAHVRELAASLAKRVSNETLVPNEQIALIYKLALSREPTDQEEKLGLVALKTLNEQWPERPEAALESYSHILLNSAAFIYID</sequence>
<dbReference type="PANTHER" id="PTHR35889:SF3">
    <property type="entry name" value="F-BOX DOMAIN-CONTAINING PROTEIN"/>
    <property type="match status" value="1"/>
</dbReference>
<dbReference type="InterPro" id="IPR011444">
    <property type="entry name" value="DUF1549"/>
</dbReference>
<gene>
    <name evidence="4" type="ORF">Pan54_22540</name>
</gene>
<accession>A0A5C5XFH8</accession>
<organism evidence="4 5">
    <name type="scientific">Rubinisphaera italica</name>
    <dbReference type="NCBI Taxonomy" id="2527969"/>
    <lineage>
        <taxon>Bacteria</taxon>
        <taxon>Pseudomonadati</taxon>
        <taxon>Planctomycetota</taxon>
        <taxon>Planctomycetia</taxon>
        <taxon>Planctomycetales</taxon>
        <taxon>Planctomycetaceae</taxon>
        <taxon>Rubinisphaera</taxon>
    </lineage>
</organism>
<evidence type="ECO:0000259" key="2">
    <source>
        <dbReference type="Pfam" id="PF07587"/>
    </source>
</evidence>
<dbReference type="Pfam" id="PF07583">
    <property type="entry name" value="PSCyt2"/>
    <property type="match status" value="1"/>
</dbReference>
<protein>
    <submittedName>
        <fullName evidence="4">Planctomycete cytochrome C</fullName>
    </submittedName>
</protein>
<comment type="caution">
    <text evidence="4">The sequence shown here is derived from an EMBL/GenBank/DDBJ whole genome shotgun (WGS) entry which is preliminary data.</text>
</comment>
<dbReference type="Pfam" id="PF07587">
    <property type="entry name" value="PSD1"/>
    <property type="match status" value="1"/>
</dbReference>